<organism evidence="2 3">
    <name type="scientific">Chlamydia trachomatis serovar A (strain ATCC VR-571B / DSM 19440 / HAR-13)</name>
    <dbReference type="NCBI Taxonomy" id="315277"/>
    <lineage>
        <taxon>Bacteria</taxon>
        <taxon>Pseudomonadati</taxon>
        <taxon>Chlamydiota</taxon>
        <taxon>Chlamydiia</taxon>
        <taxon>Chlamydiales</taxon>
        <taxon>Chlamydiaceae</taxon>
        <taxon>Chlamydia/Chlamydophila group</taxon>
        <taxon>Chlamydia</taxon>
    </lineage>
</organism>
<sequence>MIARLLKAMFGSIPCYPGYNNIPAYSNSYFYCTLCDGVVSPTNVDIAIVVPNKPTAHSESKLSVLRCKNHPVKGLHSGGPITSLRGLIPFSSTLLEETHQKMLNLCARVHCLDVLTVCGTLIASLLAITGAILQFIVAAPISTFIPLILFGVAIAFYLGAFLCTRISQKDTLRWQALSKNIIRSSHNVPVQAGTERYTLLTEFPPTCYENHSIDLYSIRPSSWCTPRVVVKKTACKLSARIQKILKNQRGH</sequence>
<evidence type="ECO:0000313" key="3">
    <source>
        <dbReference type="Proteomes" id="UP000002532"/>
    </source>
</evidence>
<dbReference type="AlphaFoldDB" id="A0A0H2X250"/>
<proteinExistence type="predicted"/>
<dbReference type="KEGG" id="cta:CTA_0418"/>
<feature type="transmembrane region" description="Helical" evidence="1">
    <location>
        <begin position="111"/>
        <end position="137"/>
    </location>
</feature>
<accession>A0A0H2X250</accession>
<keyword evidence="1" id="KW-1133">Transmembrane helix</keyword>
<feature type="transmembrane region" description="Helical" evidence="1">
    <location>
        <begin position="143"/>
        <end position="163"/>
    </location>
</feature>
<dbReference type="EMBL" id="CP000051">
    <property type="protein sequence ID" value="AAX50652.1"/>
    <property type="molecule type" value="Genomic_DNA"/>
</dbReference>
<name>A0A0H2X250_CHLTA</name>
<evidence type="ECO:0000313" key="2">
    <source>
        <dbReference type="EMBL" id="AAX50652.1"/>
    </source>
</evidence>
<evidence type="ECO:0000256" key="1">
    <source>
        <dbReference type="SAM" id="Phobius"/>
    </source>
</evidence>
<gene>
    <name evidence="2" type="ordered locus">CTA_0418</name>
</gene>
<dbReference type="Proteomes" id="UP000002532">
    <property type="component" value="Chromosome"/>
</dbReference>
<keyword evidence="3" id="KW-1185">Reference proteome</keyword>
<dbReference type="HOGENOM" id="CLU_1127517_0_0_0"/>
<keyword evidence="1" id="KW-0472">Membrane</keyword>
<keyword evidence="1" id="KW-0812">Transmembrane</keyword>
<protein>
    <submittedName>
        <fullName evidence="2">Uncharacterized protein</fullName>
    </submittedName>
</protein>
<reference evidence="2 3" key="1">
    <citation type="journal article" date="2005" name="Infect. Immun.">
        <title>Comparative genomic analysis of Chlamydia trachomatis oculotropic and genitotropic strains.</title>
        <authorList>
            <person name="Carlson J.H."/>
            <person name="Porcella S.F."/>
            <person name="McClarty G."/>
            <person name="Caldwell H.D."/>
        </authorList>
    </citation>
    <scope>NUCLEOTIDE SEQUENCE [LARGE SCALE GENOMIC DNA]</scope>
    <source>
        <strain evidence="3">ATCC VR-571B / DSM 19440 / HAR-13</strain>
    </source>
</reference>